<dbReference type="OrthoDB" id="8970543at2"/>
<name>A0A081FYZ8_9GAMM</name>
<dbReference type="PIRSF" id="PIRSF017082">
    <property type="entry name" value="YflP"/>
    <property type="match status" value="1"/>
</dbReference>
<evidence type="ECO:0000256" key="2">
    <source>
        <dbReference type="SAM" id="SignalP"/>
    </source>
</evidence>
<evidence type="ECO:0000313" key="4">
    <source>
        <dbReference type="Proteomes" id="UP000028252"/>
    </source>
</evidence>
<gene>
    <name evidence="3" type="ORF">ADIMK_2055</name>
</gene>
<reference evidence="3 4" key="1">
    <citation type="submission" date="2014-04" db="EMBL/GenBank/DDBJ databases">
        <title>Marinobacterium kochiensis sp. nov., isolated from sediment sample collected from Kochi backwaters in Kerala, India.</title>
        <authorList>
            <person name="Singh A."/>
            <person name="Pinnaka A.K."/>
        </authorList>
    </citation>
    <scope>NUCLEOTIDE SEQUENCE [LARGE SCALE GENOMIC DNA]</scope>
    <source>
        <strain evidence="3 4">AK27</strain>
    </source>
</reference>
<dbReference type="RefSeq" id="WP_036187368.1">
    <property type="nucleotide sequence ID" value="NZ_JMQN01000029.1"/>
</dbReference>
<dbReference type="Gene3D" id="3.40.190.10">
    <property type="entry name" value="Periplasmic binding protein-like II"/>
    <property type="match status" value="1"/>
</dbReference>
<dbReference type="Proteomes" id="UP000028252">
    <property type="component" value="Unassembled WGS sequence"/>
</dbReference>
<dbReference type="CDD" id="cd07012">
    <property type="entry name" value="PBP2_Bug_TTT"/>
    <property type="match status" value="1"/>
</dbReference>
<dbReference type="Pfam" id="PF03401">
    <property type="entry name" value="TctC"/>
    <property type="match status" value="1"/>
</dbReference>
<evidence type="ECO:0000313" key="3">
    <source>
        <dbReference type="EMBL" id="KEA63753.1"/>
    </source>
</evidence>
<keyword evidence="4" id="KW-1185">Reference proteome</keyword>
<organism evidence="3 4">
    <name type="scientific">Marinobacterium lacunae</name>
    <dbReference type="NCBI Taxonomy" id="1232683"/>
    <lineage>
        <taxon>Bacteria</taxon>
        <taxon>Pseudomonadati</taxon>
        <taxon>Pseudomonadota</taxon>
        <taxon>Gammaproteobacteria</taxon>
        <taxon>Oceanospirillales</taxon>
        <taxon>Oceanospirillaceae</taxon>
        <taxon>Marinobacterium</taxon>
    </lineage>
</organism>
<dbReference type="eggNOG" id="COG3181">
    <property type="taxonomic scope" value="Bacteria"/>
</dbReference>
<dbReference type="PANTHER" id="PTHR42928">
    <property type="entry name" value="TRICARBOXYLATE-BINDING PROTEIN"/>
    <property type="match status" value="1"/>
</dbReference>
<dbReference type="PATRIC" id="fig|1232683.4.peg.2014"/>
<dbReference type="Gene3D" id="3.40.190.150">
    <property type="entry name" value="Bordetella uptake gene, domain 1"/>
    <property type="match status" value="1"/>
</dbReference>
<accession>A0A081FYZ8</accession>
<dbReference type="PANTHER" id="PTHR42928:SF5">
    <property type="entry name" value="BLR1237 PROTEIN"/>
    <property type="match status" value="1"/>
</dbReference>
<dbReference type="InterPro" id="IPR042100">
    <property type="entry name" value="Bug_dom1"/>
</dbReference>
<comment type="caution">
    <text evidence="3">The sequence shown here is derived from an EMBL/GenBank/DDBJ whole genome shotgun (WGS) entry which is preliminary data.</text>
</comment>
<dbReference type="AlphaFoldDB" id="A0A081FYZ8"/>
<dbReference type="EMBL" id="JMQN01000029">
    <property type="protein sequence ID" value="KEA63753.1"/>
    <property type="molecule type" value="Genomic_DNA"/>
</dbReference>
<dbReference type="InterPro" id="IPR005064">
    <property type="entry name" value="BUG"/>
</dbReference>
<sequence length="331" mass="34953">MKQTLTAIVATSLLVSGLARADFPEKDIQGVIQWGAGGSTDTVMRSVTPLAEQELGEDIIMTNKSGGVGAIATKYVNAAKGDGYTLLMGAENPQMYKVLGLADVDYGDMEPVVLLARGLSIIVADKDEPYNTVEEFIAYAKANPGKVRVGTNGPSSLPFMLLAILRTAESFDVTEVPYDGEGPGLTALQSGAIDVMPTSLGAASDFLKSGKMKVIGLIDKKPNPLLPGVAPVTDTYPQLASMLPYGSFFGIFVKKGTPDEALDKLSNAYLIAAGSDKFHSLMDNLGYEVMGINGQDAKAFLSNFQSVASWLVHDTGFSKTSPDTLGIARPE</sequence>
<dbReference type="SUPFAM" id="SSF53850">
    <property type="entry name" value="Periplasmic binding protein-like II"/>
    <property type="match status" value="1"/>
</dbReference>
<dbReference type="STRING" id="1232683.ADIMK_2055"/>
<proteinExistence type="inferred from homology"/>
<evidence type="ECO:0000256" key="1">
    <source>
        <dbReference type="ARBA" id="ARBA00006987"/>
    </source>
</evidence>
<keyword evidence="2" id="KW-0732">Signal</keyword>
<feature type="signal peptide" evidence="2">
    <location>
        <begin position="1"/>
        <end position="21"/>
    </location>
</feature>
<protein>
    <submittedName>
        <fullName evidence="3">Tricarboxylate transport protein TctC</fullName>
    </submittedName>
</protein>
<feature type="chain" id="PRO_5001757552" evidence="2">
    <location>
        <begin position="22"/>
        <end position="331"/>
    </location>
</feature>
<comment type="similarity">
    <text evidence="1">Belongs to the UPF0065 (bug) family.</text>
</comment>